<keyword evidence="4" id="KW-1185">Reference proteome</keyword>
<sequence length="770" mass="90236">MSENIYAYLTLKPEYRKQFLEEAKSRFPRRHFKGTWEAINEIRSDDAKISDDTIRRILTIDNYKGLRENVETICVFFQVQWHEACVQGDYVLGIDPCIDRIRKQIATTFFAKQRRANTQQLSRKLTRDFIELYLIEVQALPSEYPPVADPHALVNSASLTDEDFDRIGVQLLRGKKRAIKEVIGDHHNVFVYGDPGSGKTTCLQWITLKCAQREILQDFVPIFIGARWFASVSGHDTLQGWIEQRFSEWNCSHAERREILASGQAIFIFDGIDETASGERERIEAELERLLHHYGQCRFIFSSRLGREFPFSEGFQQVIIAPLQKRQIQQFVENWFSQPDKDRQLAAQMLKTLRSKTYRGIRELSQRPILLDLLCVVFENQAALPNRRFEVFRRGIDLMTRKNIAIAHGTTTFAMLREVDVRNILSKLANHFFLKRRIIFPTLEVERIIQDYYATNYNENRSLVPTRKILQGIENSNGLLVRWADNFCTFSHLTYQEFFTADNLVSTGQYPEVFNHLEKNRWHFVIGLISESLSDRALWDFFREFKHRADAMVAEDTSLVEFLAMVNETAMGTSQSLDSRQPHLEVYARAWYFVSALKETGSVTNRGLIYKYFDLPDFEFATSMIDGKVLEIHECVYKTFYAFEKGMKTPESFMASLQRLEQLFLDDHQNAEVIRGWLKFIPQQKRAFDTPAEWWQSKQSYWRERIITFMQKLQMPCAIELTQKQKDKLHAYYNVTKLFSTCMTRSLLEDSQRQNIVDSMLTIQALPPRD</sequence>
<dbReference type="PANTHER" id="PTHR46844">
    <property type="entry name" value="SLR5058 PROTEIN"/>
    <property type="match status" value="1"/>
</dbReference>
<name>A0ABS5Y0X3_9CYAN</name>
<evidence type="ECO:0000259" key="2">
    <source>
        <dbReference type="Pfam" id="PF22727"/>
    </source>
</evidence>
<reference evidence="3 4" key="1">
    <citation type="journal article" date="2021" name="Mar. Drugs">
        <title>Genome Reduction and Secondary Metabolism of the Marine Sponge-Associated Cyanobacterium Leptothoe.</title>
        <authorList>
            <person name="Konstantinou D."/>
            <person name="Popin R.V."/>
            <person name="Fewer D.P."/>
            <person name="Sivonen K."/>
            <person name="Gkelis S."/>
        </authorList>
    </citation>
    <scope>NUCLEOTIDE SEQUENCE [LARGE SCALE GENOMIC DNA]</scope>
    <source>
        <strain evidence="3 4">TAU-MAC 1615</strain>
    </source>
</reference>
<dbReference type="Gene3D" id="3.40.50.300">
    <property type="entry name" value="P-loop containing nucleotide triphosphate hydrolases"/>
    <property type="match status" value="1"/>
</dbReference>
<dbReference type="CDD" id="cd00009">
    <property type="entry name" value="AAA"/>
    <property type="match status" value="1"/>
</dbReference>
<protein>
    <submittedName>
        <fullName evidence="3">NACHT domain-containing protein</fullName>
    </submittedName>
</protein>
<organism evidence="3 4">
    <name type="scientific">Leptothoe kymatousa TAU-MAC 1615</name>
    <dbReference type="NCBI Taxonomy" id="2364775"/>
    <lineage>
        <taxon>Bacteria</taxon>
        <taxon>Bacillati</taxon>
        <taxon>Cyanobacteriota</taxon>
        <taxon>Cyanophyceae</taxon>
        <taxon>Nodosilineales</taxon>
        <taxon>Cymatolegaceae</taxon>
        <taxon>Leptothoe</taxon>
        <taxon>Leptothoe kymatousa</taxon>
    </lineage>
</organism>
<dbReference type="Proteomes" id="UP001196661">
    <property type="component" value="Unassembled WGS sequence"/>
</dbReference>
<dbReference type="InterPro" id="IPR007111">
    <property type="entry name" value="NACHT_NTPase"/>
</dbReference>
<dbReference type="PANTHER" id="PTHR46844:SF1">
    <property type="entry name" value="SLR5058 PROTEIN"/>
    <property type="match status" value="1"/>
</dbReference>
<comment type="caution">
    <text evidence="3">The sequence shown here is derived from an EMBL/GenBank/DDBJ whole genome shotgun (WGS) entry which is preliminary data.</text>
</comment>
<dbReference type="RefSeq" id="WP_215617366.1">
    <property type="nucleotide sequence ID" value="NZ_JADOER010000004.1"/>
</dbReference>
<dbReference type="InterPro" id="IPR054501">
    <property type="entry name" value="NCH2"/>
</dbReference>
<dbReference type="EMBL" id="JADOER010000004">
    <property type="protein sequence ID" value="MBT9311484.1"/>
    <property type="molecule type" value="Genomic_DNA"/>
</dbReference>
<feature type="domain" description="NACHT" evidence="1">
    <location>
        <begin position="189"/>
        <end position="338"/>
    </location>
</feature>
<evidence type="ECO:0000259" key="1">
    <source>
        <dbReference type="Pfam" id="PF05729"/>
    </source>
</evidence>
<dbReference type="Pfam" id="PF22727">
    <property type="entry name" value="NCH2"/>
    <property type="match status" value="1"/>
</dbReference>
<dbReference type="SUPFAM" id="SSF52540">
    <property type="entry name" value="P-loop containing nucleoside triphosphate hydrolases"/>
    <property type="match status" value="1"/>
</dbReference>
<gene>
    <name evidence="3" type="ORF">IXB28_04650</name>
</gene>
<evidence type="ECO:0000313" key="4">
    <source>
        <dbReference type="Proteomes" id="UP001196661"/>
    </source>
</evidence>
<dbReference type="Pfam" id="PF05729">
    <property type="entry name" value="NACHT"/>
    <property type="match status" value="1"/>
</dbReference>
<accession>A0ABS5Y0X3</accession>
<dbReference type="InterPro" id="IPR027417">
    <property type="entry name" value="P-loop_NTPase"/>
</dbReference>
<feature type="domain" description="NACHT conflict system C-terminal helical" evidence="2">
    <location>
        <begin position="681"/>
        <end position="762"/>
    </location>
</feature>
<proteinExistence type="predicted"/>
<evidence type="ECO:0000313" key="3">
    <source>
        <dbReference type="EMBL" id="MBT9311484.1"/>
    </source>
</evidence>